<evidence type="ECO:0000313" key="2">
    <source>
        <dbReference type="Proteomes" id="UP000035681"/>
    </source>
</evidence>
<accession>A0A0K0EMM5</accession>
<name>A0A0K0EMM5_STRER</name>
<sequence>MTSSVKKENILCDKPLIPNFMRLDSVNVADIRAIELKLVDYNNDMATDEYIATGAGIGDLMIYEDRDNLREVLFTTKEKNLYGQKRVVTDDKGQHFVKIESTDAEDKNSGPRLVIHVREYADAFKKGCDVHAYSSKRRLFEVKENKLKKVKLQNELQENAKISKCLDEKESCRRELNFVKENYRRLKEIAVMQESEISKFRERIVELAKHQDQFIEYHRKLEEDNDKLKENCNMA</sequence>
<organism evidence="3">
    <name type="scientific">Strongyloides stercoralis</name>
    <name type="common">Threadworm</name>
    <dbReference type="NCBI Taxonomy" id="6248"/>
    <lineage>
        <taxon>Eukaryota</taxon>
        <taxon>Metazoa</taxon>
        <taxon>Ecdysozoa</taxon>
        <taxon>Nematoda</taxon>
        <taxon>Chromadorea</taxon>
        <taxon>Rhabditida</taxon>
        <taxon>Tylenchina</taxon>
        <taxon>Panagrolaimomorpha</taxon>
        <taxon>Strongyloidoidea</taxon>
        <taxon>Strongyloididae</taxon>
        <taxon>Strongyloides</taxon>
    </lineage>
</organism>
<feature type="coiled-coil region" evidence="1">
    <location>
        <begin position="140"/>
        <end position="189"/>
    </location>
</feature>
<dbReference type="WBParaSite" id="TCONS_00013366.p1">
    <property type="protein sequence ID" value="TCONS_00013366.p1"/>
    <property type="gene ID" value="XLOC_009238"/>
</dbReference>
<dbReference type="WBParaSite" id="SSTP_0001071500.1">
    <property type="protein sequence ID" value="SSTP_0001071500.1"/>
    <property type="gene ID" value="SSTP_0001071500"/>
</dbReference>
<dbReference type="Proteomes" id="UP000035681">
    <property type="component" value="Unplaced"/>
</dbReference>
<protein>
    <submittedName>
        <fullName evidence="3">Structural maintenance of chromosomes protein 6</fullName>
    </submittedName>
</protein>
<evidence type="ECO:0000313" key="3">
    <source>
        <dbReference type="WBParaSite" id="SSTP_0001071500.1"/>
    </source>
</evidence>
<proteinExistence type="predicted"/>
<dbReference type="AlphaFoldDB" id="A0A0K0EMM5"/>
<reference evidence="3" key="1">
    <citation type="submission" date="2015-08" db="UniProtKB">
        <authorList>
            <consortium name="WormBaseParasite"/>
        </authorList>
    </citation>
    <scope>IDENTIFICATION</scope>
</reference>
<keyword evidence="1" id="KW-0175">Coiled coil</keyword>
<evidence type="ECO:0000256" key="1">
    <source>
        <dbReference type="SAM" id="Coils"/>
    </source>
</evidence>
<keyword evidence="2" id="KW-1185">Reference proteome</keyword>